<keyword evidence="3" id="KW-1185">Reference proteome</keyword>
<dbReference type="NCBIfam" id="TIGR03467">
    <property type="entry name" value="HpnE"/>
    <property type="match status" value="1"/>
</dbReference>
<protein>
    <submittedName>
        <fullName evidence="2">Hydroxysqualene dehydroxylase</fullName>
        <ecNumber evidence="2">1.17.8.1</ecNumber>
    </submittedName>
</protein>
<dbReference type="Gene3D" id="3.50.50.60">
    <property type="entry name" value="FAD/NAD(P)-binding domain"/>
    <property type="match status" value="2"/>
</dbReference>
<organism evidence="2 3">
    <name type="scientific">Methylocella tundrae</name>
    <dbReference type="NCBI Taxonomy" id="227605"/>
    <lineage>
        <taxon>Bacteria</taxon>
        <taxon>Pseudomonadati</taxon>
        <taxon>Pseudomonadota</taxon>
        <taxon>Alphaproteobacteria</taxon>
        <taxon>Hyphomicrobiales</taxon>
        <taxon>Beijerinckiaceae</taxon>
        <taxon>Methylocella</taxon>
    </lineage>
</organism>
<feature type="domain" description="Amine oxidase" evidence="1">
    <location>
        <begin position="13"/>
        <end position="411"/>
    </location>
</feature>
<dbReference type="GO" id="GO:0016491">
    <property type="term" value="F:oxidoreductase activity"/>
    <property type="evidence" value="ECO:0007669"/>
    <property type="project" value="UniProtKB-KW"/>
</dbReference>
<dbReference type="SUPFAM" id="SSF51905">
    <property type="entry name" value="FAD/NAD(P)-binding domain"/>
    <property type="match status" value="1"/>
</dbReference>
<dbReference type="InterPro" id="IPR002937">
    <property type="entry name" value="Amino_oxidase"/>
</dbReference>
<dbReference type="EMBL" id="CABFMQ020000109">
    <property type="protein sequence ID" value="VTZ51825.1"/>
    <property type="molecule type" value="Genomic_DNA"/>
</dbReference>
<evidence type="ECO:0000313" key="3">
    <source>
        <dbReference type="Proteomes" id="UP000485880"/>
    </source>
</evidence>
<dbReference type="InterPro" id="IPR036188">
    <property type="entry name" value="FAD/NAD-bd_sf"/>
</dbReference>
<proteinExistence type="predicted"/>
<reference evidence="2 3" key="1">
    <citation type="submission" date="2019-05" db="EMBL/GenBank/DDBJ databases">
        <authorList>
            <person name="Farhan Ul Haque M."/>
        </authorList>
    </citation>
    <scope>NUCLEOTIDE SEQUENCE [LARGE SCALE GENOMIC DNA]</scope>
    <source>
        <strain evidence="2">2</strain>
    </source>
</reference>
<sequence>MAKAVVHVIGAGLAGLAAAVRLAGGSRDIIVYEAARQAGGRCRSYFDTTLGIVIDNGNHLLLSGNAEALDFLRRVGGLKGVSQPAEADFAFVDLATKERWRLRPNAGPLPWWIFAKGRRVPDTGWRDYLGLAKLLIPGRDKRIDEVLTCRGALYDRLWRPFLLAALNTEPAEGSSKLAGAVVAETLARGGAACRPIVAHGLSAAFIEPAVMHLVKRGADVRLDHRLRKIIFAGDRAAALDFGDARVDLNAEDEVILATPPGVAQDLMPGLVAPQDFRAIVNAHFKIAPPAGLPPILGVVNGEVEWIFAFKDRLSVTISGADRLLDAGREELAARLWAEVAEAAHIDQPLPPWQIIKEKRATFAATPQENTRRPDAVTSVANLTLAGDWTATGLPATIEGAIRSGHRAADVIAGRKA</sequence>
<dbReference type="InterPro" id="IPR050464">
    <property type="entry name" value="Zeta_carotene_desat/Oxidored"/>
</dbReference>
<gene>
    <name evidence="2" type="primary">hpnE</name>
    <name evidence="2" type="ORF">MPC4_50133</name>
</gene>
<dbReference type="EC" id="1.17.8.1" evidence="2"/>
<comment type="caution">
    <text evidence="2">The sequence shown here is derived from an EMBL/GenBank/DDBJ whole genome shotgun (WGS) entry which is preliminary data.</text>
</comment>
<dbReference type="InterPro" id="IPR017830">
    <property type="entry name" value="SQase_HpnE"/>
</dbReference>
<dbReference type="PANTHER" id="PTHR42923:SF47">
    <property type="entry name" value="BLR3003 PROTEIN"/>
    <property type="match status" value="1"/>
</dbReference>
<keyword evidence="2" id="KW-0560">Oxidoreductase</keyword>
<dbReference type="PANTHER" id="PTHR42923">
    <property type="entry name" value="PROTOPORPHYRINOGEN OXIDASE"/>
    <property type="match status" value="1"/>
</dbReference>
<dbReference type="RefSeq" id="WP_174513533.1">
    <property type="nucleotide sequence ID" value="NZ_CABFMQ020000109.1"/>
</dbReference>
<dbReference type="Pfam" id="PF01593">
    <property type="entry name" value="Amino_oxidase"/>
    <property type="match status" value="1"/>
</dbReference>
<dbReference type="AlphaFoldDB" id="A0A8B6MBA9"/>
<name>A0A8B6MBA9_METTU</name>
<evidence type="ECO:0000259" key="1">
    <source>
        <dbReference type="Pfam" id="PF01593"/>
    </source>
</evidence>
<evidence type="ECO:0000313" key="2">
    <source>
        <dbReference type="EMBL" id="VTZ51825.1"/>
    </source>
</evidence>
<dbReference type="Proteomes" id="UP000485880">
    <property type="component" value="Unassembled WGS sequence"/>
</dbReference>
<accession>A0A8B6MBA9</accession>